<evidence type="ECO:0000256" key="6">
    <source>
        <dbReference type="ARBA" id="ARBA00022756"/>
    </source>
</evidence>
<dbReference type="PROSITE" id="PS00599">
    <property type="entry name" value="AA_TRANSFER_CLASS_2"/>
    <property type="match status" value="1"/>
</dbReference>
<name>A0A088MXY0_9GAMM</name>
<feature type="modified residue" description="N6-(pyridoxal phosphate)lysine" evidence="9 10">
    <location>
        <position position="238"/>
    </location>
</feature>
<protein>
    <recommendedName>
        <fullName evidence="9">8-amino-7-oxononanoate synthase</fullName>
        <shortName evidence="9">AONS</shortName>
        <ecNumber evidence="9">2.3.1.47</ecNumber>
    </recommendedName>
    <alternativeName>
        <fullName evidence="9">7-keto-8-amino-pelargonic acid synthase</fullName>
        <shortName evidence="9">7-KAP synthase</shortName>
        <shortName evidence="9">KAPA synthase</shortName>
    </alternativeName>
    <alternativeName>
        <fullName evidence="9">8-amino-7-ketopelargonate synthase</fullName>
    </alternativeName>
</protein>
<dbReference type="InterPro" id="IPR004723">
    <property type="entry name" value="AONS_Archaea/Proteobacteria"/>
</dbReference>
<comment type="pathway">
    <text evidence="2 9">Cofactor biosynthesis; biotin biosynthesis.</text>
</comment>
<dbReference type="AlphaFoldDB" id="A0A088MXY0"/>
<evidence type="ECO:0000256" key="5">
    <source>
        <dbReference type="ARBA" id="ARBA00022679"/>
    </source>
</evidence>
<feature type="binding site" evidence="9">
    <location>
        <position position="235"/>
    </location>
    <ligand>
        <name>pyridoxal 5'-phosphate</name>
        <dbReference type="ChEBI" id="CHEBI:597326"/>
    </ligand>
</feature>
<organism evidence="12 13">
    <name type="scientific">Candidatus Palibaumannia cicadellinicola</name>
    <dbReference type="NCBI Taxonomy" id="186490"/>
    <lineage>
        <taxon>Bacteria</taxon>
        <taxon>Pseudomonadati</taxon>
        <taxon>Pseudomonadota</taxon>
        <taxon>Gammaproteobacteria</taxon>
        <taxon>Candidatus Palibaumannia</taxon>
    </lineage>
</organism>
<dbReference type="Gene3D" id="3.40.640.10">
    <property type="entry name" value="Type I PLP-dependent aspartate aminotransferase-like (Major domain)"/>
    <property type="match status" value="1"/>
</dbReference>
<dbReference type="Proteomes" id="UP000067325">
    <property type="component" value="Chromosome"/>
</dbReference>
<dbReference type="Pfam" id="PF00155">
    <property type="entry name" value="Aminotran_1_2"/>
    <property type="match status" value="1"/>
</dbReference>
<dbReference type="HAMAP" id="MF_01693">
    <property type="entry name" value="BioF_aminotrans_2"/>
    <property type="match status" value="1"/>
</dbReference>
<dbReference type="GO" id="GO:0030170">
    <property type="term" value="F:pyridoxal phosphate binding"/>
    <property type="evidence" value="ECO:0007669"/>
    <property type="project" value="UniProtKB-UniRule"/>
</dbReference>
<feature type="binding site" evidence="9">
    <location>
        <position position="209"/>
    </location>
    <ligand>
        <name>pyridoxal 5'-phosphate</name>
        <dbReference type="ChEBI" id="CHEBI:597326"/>
    </ligand>
</feature>
<feature type="binding site" evidence="9">
    <location>
        <position position="23"/>
    </location>
    <ligand>
        <name>substrate</name>
    </ligand>
</feature>
<evidence type="ECO:0000256" key="1">
    <source>
        <dbReference type="ARBA" id="ARBA00001933"/>
    </source>
</evidence>
<evidence type="ECO:0000256" key="8">
    <source>
        <dbReference type="ARBA" id="ARBA00047715"/>
    </source>
</evidence>
<evidence type="ECO:0000256" key="4">
    <source>
        <dbReference type="ARBA" id="ARBA00011738"/>
    </source>
</evidence>
<comment type="catalytic activity">
    <reaction evidence="8 9">
        <text>6-carboxyhexanoyl-[ACP] + L-alanine + H(+) = (8S)-8-amino-7-oxononanoate + holo-[ACP] + CO2</text>
        <dbReference type="Rhea" id="RHEA:42288"/>
        <dbReference type="Rhea" id="RHEA-COMP:9685"/>
        <dbReference type="Rhea" id="RHEA-COMP:9955"/>
        <dbReference type="ChEBI" id="CHEBI:15378"/>
        <dbReference type="ChEBI" id="CHEBI:16526"/>
        <dbReference type="ChEBI" id="CHEBI:57972"/>
        <dbReference type="ChEBI" id="CHEBI:64479"/>
        <dbReference type="ChEBI" id="CHEBI:78846"/>
        <dbReference type="ChEBI" id="CHEBI:149468"/>
        <dbReference type="EC" id="2.3.1.47"/>
    </reaction>
</comment>
<dbReference type="OrthoDB" id="9807157at2"/>
<dbReference type="GO" id="GO:0008710">
    <property type="term" value="F:8-amino-7-oxononanoate synthase activity"/>
    <property type="evidence" value="ECO:0007669"/>
    <property type="project" value="UniProtKB-UniRule"/>
</dbReference>
<evidence type="ECO:0000256" key="2">
    <source>
        <dbReference type="ARBA" id="ARBA00004746"/>
    </source>
</evidence>
<proteinExistence type="inferred from homology"/>
<dbReference type="RefSeq" id="WP_038498317.1">
    <property type="nucleotide sequence ID" value="NZ_CP008985.1"/>
</dbReference>
<feature type="binding site" evidence="9">
    <location>
        <position position="135"/>
    </location>
    <ligand>
        <name>substrate</name>
    </ligand>
</feature>
<keyword evidence="7 9" id="KW-0663">Pyridoxal phosphate</keyword>
<dbReference type="EC" id="2.3.1.47" evidence="9"/>
<comment type="cofactor">
    <cofactor evidence="1 9 10">
        <name>pyridoxal 5'-phosphate</name>
        <dbReference type="ChEBI" id="CHEBI:597326"/>
    </cofactor>
</comment>
<feature type="binding site" evidence="9">
    <location>
        <position position="181"/>
    </location>
    <ligand>
        <name>pyridoxal 5'-phosphate</name>
        <dbReference type="ChEBI" id="CHEBI:597326"/>
    </ligand>
</feature>
<dbReference type="NCBIfam" id="TIGR00858">
    <property type="entry name" value="bioF"/>
    <property type="match status" value="1"/>
</dbReference>
<evidence type="ECO:0000256" key="3">
    <source>
        <dbReference type="ARBA" id="ARBA00010008"/>
    </source>
</evidence>
<dbReference type="InterPro" id="IPR015424">
    <property type="entry name" value="PyrdxlP-dep_Trfase"/>
</dbReference>
<evidence type="ECO:0000313" key="12">
    <source>
        <dbReference type="EMBL" id="AIN47157.1"/>
    </source>
</evidence>
<comment type="subunit">
    <text evidence="4 9">Homodimer.</text>
</comment>
<dbReference type="KEGG" id="bcib:IM45_561"/>
<dbReference type="InterPro" id="IPR015422">
    <property type="entry name" value="PyrdxlP-dep_Trfase_small"/>
</dbReference>
<dbReference type="GO" id="GO:0009102">
    <property type="term" value="P:biotin biosynthetic process"/>
    <property type="evidence" value="ECO:0007669"/>
    <property type="project" value="UniProtKB-UniRule"/>
</dbReference>
<reference evidence="12 13" key="1">
    <citation type="journal article" date="2014" name="MBio">
        <title>Differential genome evolution between companion symbionts in an insect-bacterial symbiosis.</title>
        <authorList>
            <person name="Bennett G.M."/>
            <person name="McCutcheon J.P."/>
            <person name="MacDonald B.R."/>
            <person name="Romanovicz D."/>
            <person name="Moran N.A."/>
        </authorList>
    </citation>
    <scope>NUCLEOTIDE SEQUENCE [LARGE SCALE GENOMIC DNA]</scope>
    <source>
        <strain evidence="12 13">BGSS</strain>
    </source>
</reference>
<evidence type="ECO:0000256" key="10">
    <source>
        <dbReference type="PIRSR" id="PIRSR604723-51"/>
    </source>
</evidence>
<comment type="similarity">
    <text evidence="3 9">Belongs to the class-II pyridoxal-phosphate-dependent aminotransferase family. BioF subfamily.</text>
</comment>
<dbReference type="InterPro" id="IPR022834">
    <property type="entry name" value="AONS_Proteobacteria"/>
</dbReference>
<sequence length="388" mass="42478">MAGSWIQRIEKALVLRQHEQAYRYRKQVSCGNNRILIYQGKRYLNFSSNDYLGLARHPEVIAAWQEAAVEEGIGSGGSGHVIGYSLRHQRLESRLAYWLGFPRALLFCSGYVANQAVVSALTAAGDHILADRLSHSSLIQAAIQSPAELRRFRHNDVSALQRLLQRFCVGNRLVITEGVFSMDGDQAPLPAMIQCTHTVDGWLMVDDAHGFGVLGAEGRGCCWDKDSRPDVLIVTFGKAVGVSGAAVLCQVPVAEYLLQFATHLIYSTALPPATVAAIDAALTVICSGRGEVLRQRLRYYIDSFRYGAQALGYALAPSETAIQPLLIGDNFSALILANKLRERGLWLTAIRPPTVPSGTARLRITLTAAHKYGDIQQLLEALANVKHT</sequence>
<gene>
    <name evidence="9" type="primary">bioF</name>
    <name evidence="12" type="ORF">IM45_561</name>
</gene>
<keyword evidence="5 9" id="KW-0808">Transferase</keyword>
<dbReference type="InterPro" id="IPR050087">
    <property type="entry name" value="AON_synthase_class-II"/>
</dbReference>
<feature type="domain" description="Aminotransferase class I/classII large" evidence="11">
    <location>
        <begin position="43"/>
        <end position="382"/>
    </location>
</feature>
<keyword evidence="12" id="KW-0012">Acyltransferase</keyword>
<dbReference type="eggNOG" id="COG0156">
    <property type="taxonomic scope" value="Bacteria"/>
</dbReference>
<feature type="binding site" evidence="9">
    <location>
        <begin position="110"/>
        <end position="111"/>
    </location>
    <ligand>
        <name>pyridoxal 5'-phosphate</name>
        <dbReference type="ChEBI" id="CHEBI:597326"/>
    </ligand>
</feature>
<dbReference type="UniPathway" id="UPA00078"/>
<dbReference type="EMBL" id="CP008985">
    <property type="protein sequence ID" value="AIN47157.1"/>
    <property type="molecule type" value="Genomic_DNA"/>
</dbReference>
<dbReference type="PANTHER" id="PTHR13693:SF100">
    <property type="entry name" value="8-AMINO-7-OXONONANOATE SYNTHASE"/>
    <property type="match status" value="1"/>
</dbReference>
<evidence type="ECO:0000256" key="9">
    <source>
        <dbReference type="HAMAP-Rule" id="MF_01693"/>
    </source>
</evidence>
<evidence type="ECO:0000256" key="7">
    <source>
        <dbReference type="ARBA" id="ARBA00022898"/>
    </source>
</evidence>
<dbReference type="InterPro" id="IPR015421">
    <property type="entry name" value="PyrdxlP-dep_Trfase_major"/>
</dbReference>
<evidence type="ECO:0000259" key="11">
    <source>
        <dbReference type="Pfam" id="PF00155"/>
    </source>
</evidence>
<evidence type="ECO:0000313" key="13">
    <source>
        <dbReference type="Proteomes" id="UP000067325"/>
    </source>
</evidence>
<dbReference type="Gene3D" id="3.90.1150.10">
    <property type="entry name" value="Aspartate Aminotransferase, domain 1"/>
    <property type="match status" value="1"/>
</dbReference>
<feature type="binding site" evidence="9">
    <location>
        <position position="354"/>
    </location>
    <ligand>
        <name>substrate</name>
    </ligand>
</feature>
<dbReference type="PANTHER" id="PTHR13693">
    <property type="entry name" value="CLASS II AMINOTRANSFERASE/8-AMINO-7-OXONONANOATE SYNTHASE"/>
    <property type="match status" value="1"/>
</dbReference>
<dbReference type="InterPro" id="IPR001917">
    <property type="entry name" value="Aminotrans_II_pyridoxalP_BS"/>
</dbReference>
<keyword evidence="6 9" id="KW-0093">Biotin biosynthesis</keyword>
<comment type="function">
    <text evidence="9">Catalyzes the decarboxylative condensation of pimeloyl-[acyl-carrier protein] and L-alanine to produce 8-amino-7-oxononanoate (AON), [acyl-carrier protein], and carbon dioxide.</text>
</comment>
<dbReference type="InterPro" id="IPR004839">
    <property type="entry name" value="Aminotransferase_I/II_large"/>
</dbReference>
<accession>A0A088MXY0</accession>
<dbReference type="SUPFAM" id="SSF53383">
    <property type="entry name" value="PLP-dependent transferases"/>
    <property type="match status" value="1"/>
</dbReference>